<evidence type="ECO:0008006" key="4">
    <source>
        <dbReference type="Google" id="ProtNLM"/>
    </source>
</evidence>
<dbReference type="InterPro" id="IPR006150">
    <property type="entry name" value="Cys_repeat_1"/>
</dbReference>
<protein>
    <recommendedName>
        <fullName evidence="4">EB module</fullName>
    </recommendedName>
</protein>
<sequence>GYSCQFSETAQQNICCGGGGNPNPTRFSKITETGAPGPDTDTDESETDATSTTTTSKPEVCEKGSAYLVNGAPKQCTSSPCPSGYKCTFSRSSKNYYCCSAFSTSHGCPSGVALLFPSTGTPVQCSNTGSTSCPAGYRCVRSLTTKRFQCCSTGDSAVRRPDPRNRVVNNKKEFGNGPCPGGQVQVLRIVGERIVKKCEASCPPHQVAVRGICRDKYHSDDPSVSMNLLP</sequence>
<dbReference type="PANTHER" id="PTHR46339:SF7">
    <property type="entry name" value="BPTI_KUNITZ INHIBITOR DOMAIN-CONTAINING PROTEIN"/>
    <property type="match status" value="1"/>
</dbReference>
<feature type="non-terminal residue" evidence="2">
    <location>
        <position position="1"/>
    </location>
</feature>
<organism evidence="2 3">
    <name type="scientific">Ancylostoma caninum</name>
    <name type="common">Dog hookworm</name>
    <dbReference type="NCBI Taxonomy" id="29170"/>
    <lineage>
        <taxon>Eukaryota</taxon>
        <taxon>Metazoa</taxon>
        <taxon>Ecdysozoa</taxon>
        <taxon>Nematoda</taxon>
        <taxon>Chromadorea</taxon>
        <taxon>Rhabditida</taxon>
        <taxon>Rhabditina</taxon>
        <taxon>Rhabditomorpha</taxon>
        <taxon>Strongyloidea</taxon>
        <taxon>Ancylostomatidae</taxon>
        <taxon>Ancylostomatinae</taxon>
        <taxon>Ancylostoma</taxon>
    </lineage>
</organism>
<dbReference type="OrthoDB" id="5820097at2759"/>
<dbReference type="InterPro" id="IPR028150">
    <property type="entry name" value="Lustrin_cystein"/>
</dbReference>
<proteinExistence type="predicted"/>
<reference evidence="2 3" key="1">
    <citation type="submission" date="2014-10" db="EMBL/GenBank/DDBJ databases">
        <title>Draft genome of the hookworm Ancylostoma caninum.</title>
        <authorList>
            <person name="Mitreva M."/>
        </authorList>
    </citation>
    <scope>NUCLEOTIDE SEQUENCE [LARGE SCALE GENOMIC DNA]</scope>
    <source>
        <strain evidence="2 3">Baltimore</strain>
    </source>
</reference>
<dbReference type="EMBL" id="JOJR01019809">
    <property type="protein sequence ID" value="RCN24446.1"/>
    <property type="molecule type" value="Genomic_DNA"/>
</dbReference>
<comment type="caution">
    <text evidence="2">The sequence shown here is derived from an EMBL/GenBank/DDBJ whole genome shotgun (WGS) entry which is preliminary data.</text>
</comment>
<keyword evidence="3" id="KW-1185">Reference proteome</keyword>
<dbReference type="AlphaFoldDB" id="A0A368EXH9"/>
<evidence type="ECO:0000313" key="2">
    <source>
        <dbReference type="EMBL" id="RCN24446.1"/>
    </source>
</evidence>
<dbReference type="Pfam" id="PF14625">
    <property type="entry name" value="Lustrin_cystein"/>
    <property type="match status" value="2"/>
</dbReference>
<evidence type="ECO:0000313" key="3">
    <source>
        <dbReference type="Proteomes" id="UP000252519"/>
    </source>
</evidence>
<gene>
    <name evidence="2" type="ORF">ANCCAN_29857</name>
</gene>
<evidence type="ECO:0000256" key="1">
    <source>
        <dbReference type="SAM" id="MobiDB-lite"/>
    </source>
</evidence>
<dbReference type="PANTHER" id="PTHR46339">
    <property type="entry name" value="PROTEIN CBG15282-RELATED"/>
    <property type="match status" value="1"/>
</dbReference>
<feature type="region of interest" description="Disordered" evidence="1">
    <location>
        <begin position="26"/>
        <end position="57"/>
    </location>
</feature>
<name>A0A368EXH9_ANCCA</name>
<dbReference type="Proteomes" id="UP000252519">
    <property type="component" value="Unassembled WGS sequence"/>
</dbReference>
<dbReference type="InterPro" id="IPR053014">
    <property type="entry name" value="Cuticle_assoc_divergent"/>
</dbReference>
<accession>A0A368EXH9</accession>
<dbReference type="STRING" id="29170.A0A368EXH9"/>
<dbReference type="SMART" id="SM00289">
    <property type="entry name" value="WR1"/>
    <property type="match status" value="2"/>
</dbReference>